<dbReference type="Gene3D" id="3.30.200.20">
    <property type="entry name" value="Phosphorylase Kinase, domain 1"/>
    <property type="match status" value="1"/>
</dbReference>
<dbReference type="OMA" id="FFECATD"/>
<evidence type="ECO:0000256" key="1">
    <source>
        <dbReference type="ARBA" id="ARBA00004496"/>
    </source>
</evidence>
<organism evidence="10 11">
    <name type="scientific">Stegodyphus mimosarum</name>
    <name type="common">African social velvet spider</name>
    <dbReference type="NCBI Taxonomy" id="407821"/>
    <lineage>
        <taxon>Eukaryota</taxon>
        <taxon>Metazoa</taxon>
        <taxon>Ecdysozoa</taxon>
        <taxon>Arthropoda</taxon>
        <taxon>Chelicerata</taxon>
        <taxon>Arachnida</taxon>
        <taxon>Araneae</taxon>
        <taxon>Araneomorphae</taxon>
        <taxon>Entelegynae</taxon>
        <taxon>Eresoidea</taxon>
        <taxon>Eresidae</taxon>
        <taxon>Stegodyphus</taxon>
    </lineage>
</organism>
<dbReference type="Gene3D" id="1.10.510.10">
    <property type="entry name" value="Transferase(Phosphotransferase) domain 1"/>
    <property type="match status" value="1"/>
</dbReference>
<evidence type="ECO:0000256" key="4">
    <source>
        <dbReference type="ARBA" id="ARBA00022679"/>
    </source>
</evidence>
<dbReference type="GO" id="GO:0005737">
    <property type="term" value="C:cytoplasm"/>
    <property type="evidence" value="ECO:0007669"/>
    <property type="project" value="UniProtKB-SubCell"/>
</dbReference>
<keyword evidence="7 8" id="KW-0067">ATP-binding</keyword>
<dbReference type="Gene3D" id="3.10.20.90">
    <property type="entry name" value="Phosphatidylinositol 3-kinase Catalytic Subunit, Chain A, domain 1"/>
    <property type="match status" value="1"/>
</dbReference>
<evidence type="ECO:0000256" key="3">
    <source>
        <dbReference type="ARBA" id="ARBA00022527"/>
    </source>
</evidence>
<dbReference type="GO" id="GO:0009967">
    <property type="term" value="P:positive regulation of signal transduction"/>
    <property type="evidence" value="ECO:0007669"/>
    <property type="project" value="UniProtKB-ARBA"/>
</dbReference>
<keyword evidence="5 8" id="KW-0547">Nucleotide-binding</keyword>
<sequence length="476" mass="53925">MKMSYLRSSTNYIWSTTFALGKGATGSVYQGVHKKTGESVAVKTFNHTSHFRPLEVQMREFEVMKKLSHENIVKMVAIEEELESQKKVLVMELCNAGSLFTILDDPQNSCGLEEEEFLCVLKDMSAGMKYLRDNSIIHRDLKPGNIMKFISEDGRSIYKLTDFGAARELDDDQQFMSLYGTEEYLHPDMYERAVLRHPANKPFRATVDLWSIGVTLYHVATGSLPFRPFGGRKNKETMHFIITNKASGVISGVQHSERGPIEWSKELPKTCLLNQGLRELVTVLLAGILECNDEKMWTFEQFFECATDIVTRKVFHVFYMNDGKEISLYMQPNKMFQDLKEQITTQTKVPVVNQLLLFDKSLLETQIDLSAQVSSFPATTYTQPIILVHLEKTDVKDLPRLNSSSTCFPMFPNSSVSPDHDAALAKTCCSVAHAVKRSVVKLVRCRELLLKTPLILLFLANDSVTKLCSSSDVLKQ</sequence>
<dbReference type="SUPFAM" id="SSF56112">
    <property type="entry name" value="Protein kinase-like (PK-like)"/>
    <property type="match status" value="1"/>
</dbReference>
<keyword evidence="6 10" id="KW-0418">Kinase</keyword>
<dbReference type="InterPro" id="IPR017441">
    <property type="entry name" value="Protein_kinase_ATP_BS"/>
</dbReference>
<protein>
    <submittedName>
        <fullName evidence="10">Serine/threonine-protein kinase TBK1</fullName>
    </submittedName>
</protein>
<dbReference type="GO" id="GO:0010628">
    <property type="term" value="P:positive regulation of gene expression"/>
    <property type="evidence" value="ECO:0007669"/>
    <property type="project" value="UniProtKB-ARBA"/>
</dbReference>
<comment type="subcellular location">
    <subcellularLocation>
        <location evidence="1">Cytoplasm</location>
    </subcellularLocation>
</comment>
<proteinExistence type="predicted"/>
<dbReference type="AlphaFoldDB" id="A0A087U127"/>
<dbReference type="SUPFAM" id="SSF54236">
    <property type="entry name" value="Ubiquitin-like"/>
    <property type="match status" value="1"/>
</dbReference>
<dbReference type="PROSITE" id="PS50011">
    <property type="entry name" value="PROTEIN_KINASE_DOM"/>
    <property type="match status" value="1"/>
</dbReference>
<keyword evidence="4" id="KW-0808">Transferase</keyword>
<dbReference type="PANTHER" id="PTHR22969">
    <property type="entry name" value="IKB KINASE"/>
    <property type="match status" value="1"/>
</dbReference>
<keyword evidence="2" id="KW-0963">Cytoplasm</keyword>
<dbReference type="GO" id="GO:0005524">
    <property type="term" value="F:ATP binding"/>
    <property type="evidence" value="ECO:0007669"/>
    <property type="project" value="UniProtKB-UniRule"/>
</dbReference>
<evidence type="ECO:0000256" key="7">
    <source>
        <dbReference type="ARBA" id="ARBA00022840"/>
    </source>
</evidence>
<feature type="binding site" evidence="8">
    <location>
        <position position="43"/>
    </location>
    <ligand>
        <name>ATP</name>
        <dbReference type="ChEBI" id="CHEBI:30616"/>
    </ligand>
</feature>
<evidence type="ECO:0000256" key="5">
    <source>
        <dbReference type="ARBA" id="ARBA00022741"/>
    </source>
</evidence>
<dbReference type="Pfam" id="PF00069">
    <property type="entry name" value="Pkinase"/>
    <property type="match status" value="1"/>
</dbReference>
<dbReference type="CDD" id="cd12219">
    <property type="entry name" value="Ubl_TBK1_like"/>
    <property type="match status" value="1"/>
</dbReference>
<dbReference type="FunFam" id="1.10.510.10:FF:000100">
    <property type="entry name" value="inhibitor of nuclear factor kappa-B kinase subunit epsilon"/>
    <property type="match status" value="1"/>
</dbReference>
<name>A0A087U127_STEMI</name>
<keyword evidence="11" id="KW-1185">Reference proteome</keyword>
<dbReference type="SMART" id="SM00220">
    <property type="entry name" value="S_TKc"/>
    <property type="match status" value="1"/>
</dbReference>
<dbReference type="Proteomes" id="UP000054359">
    <property type="component" value="Unassembled WGS sequence"/>
</dbReference>
<dbReference type="STRING" id="407821.A0A087U127"/>
<gene>
    <name evidence="10" type="ORF">X975_07656</name>
</gene>
<evidence type="ECO:0000259" key="9">
    <source>
        <dbReference type="PROSITE" id="PS50011"/>
    </source>
</evidence>
<feature type="domain" description="Protein kinase" evidence="9">
    <location>
        <begin position="14"/>
        <end position="319"/>
    </location>
</feature>
<evidence type="ECO:0000256" key="2">
    <source>
        <dbReference type="ARBA" id="ARBA00022490"/>
    </source>
</evidence>
<dbReference type="InterPro" id="IPR051180">
    <property type="entry name" value="IKK"/>
</dbReference>
<dbReference type="InterPro" id="IPR011009">
    <property type="entry name" value="Kinase-like_dom_sf"/>
</dbReference>
<evidence type="ECO:0000313" key="11">
    <source>
        <dbReference type="Proteomes" id="UP000054359"/>
    </source>
</evidence>
<dbReference type="Gene3D" id="1.20.1270.420">
    <property type="match status" value="1"/>
</dbReference>
<dbReference type="InterPro" id="IPR041087">
    <property type="entry name" value="TBK1_ULD"/>
</dbReference>
<dbReference type="EMBL" id="KK117649">
    <property type="protein sequence ID" value="KFM71066.1"/>
    <property type="molecule type" value="Genomic_DNA"/>
</dbReference>
<dbReference type="PANTHER" id="PTHR22969:SF15">
    <property type="entry name" value="FI05319P"/>
    <property type="match status" value="1"/>
</dbReference>
<dbReference type="GO" id="GO:0006950">
    <property type="term" value="P:response to stress"/>
    <property type="evidence" value="ECO:0007669"/>
    <property type="project" value="UniProtKB-ARBA"/>
</dbReference>
<dbReference type="FunFam" id="3.30.200.20:FF:000106">
    <property type="entry name" value="serine/threonine-protein kinase TBK1 isoform X1"/>
    <property type="match status" value="1"/>
</dbReference>
<evidence type="ECO:0000256" key="6">
    <source>
        <dbReference type="ARBA" id="ARBA00022777"/>
    </source>
</evidence>
<dbReference type="OrthoDB" id="10013850at2759"/>
<reference evidence="10 11" key="1">
    <citation type="submission" date="2013-11" db="EMBL/GenBank/DDBJ databases">
        <title>Genome sequencing of Stegodyphus mimosarum.</title>
        <authorList>
            <person name="Bechsgaard J."/>
        </authorList>
    </citation>
    <scope>NUCLEOTIDE SEQUENCE [LARGE SCALE GENOMIC DNA]</scope>
</reference>
<dbReference type="Pfam" id="PF18396">
    <property type="entry name" value="TBK1_ULD"/>
    <property type="match status" value="1"/>
</dbReference>
<dbReference type="InterPro" id="IPR029071">
    <property type="entry name" value="Ubiquitin-like_domsf"/>
</dbReference>
<evidence type="ECO:0000313" key="10">
    <source>
        <dbReference type="EMBL" id="KFM71066.1"/>
    </source>
</evidence>
<evidence type="ECO:0000256" key="8">
    <source>
        <dbReference type="PROSITE-ProRule" id="PRU10141"/>
    </source>
</evidence>
<accession>A0A087U127</accession>
<dbReference type="InterPro" id="IPR000719">
    <property type="entry name" value="Prot_kinase_dom"/>
</dbReference>
<dbReference type="GO" id="GO:0004674">
    <property type="term" value="F:protein serine/threonine kinase activity"/>
    <property type="evidence" value="ECO:0007669"/>
    <property type="project" value="UniProtKB-KW"/>
</dbReference>
<dbReference type="PROSITE" id="PS00107">
    <property type="entry name" value="PROTEIN_KINASE_ATP"/>
    <property type="match status" value="1"/>
</dbReference>
<dbReference type="GO" id="GO:0045089">
    <property type="term" value="P:positive regulation of innate immune response"/>
    <property type="evidence" value="ECO:0007669"/>
    <property type="project" value="UniProtKB-ARBA"/>
</dbReference>
<feature type="non-terminal residue" evidence="10">
    <location>
        <position position="476"/>
    </location>
</feature>
<keyword evidence="3" id="KW-0723">Serine/threonine-protein kinase</keyword>